<evidence type="ECO:0000313" key="2">
    <source>
        <dbReference type="Proteomes" id="UP000708148"/>
    </source>
</evidence>
<dbReference type="AlphaFoldDB" id="A0A8S1IXD0"/>
<reference evidence="1" key="1">
    <citation type="submission" date="2020-12" db="EMBL/GenBank/DDBJ databases">
        <authorList>
            <person name="Iha C."/>
        </authorList>
    </citation>
    <scope>NUCLEOTIDE SEQUENCE</scope>
</reference>
<comment type="caution">
    <text evidence="1">The sequence shown here is derived from an EMBL/GenBank/DDBJ whole genome shotgun (WGS) entry which is preliminary data.</text>
</comment>
<keyword evidence="2" id="KW-1185">Reference proteome</keyword>
<accession>A0A8S1IXD0</accession>
<dbReference type="EMBL" id="CAJHUC010000846">
    <property type="protein sequence ID" value="CAD7698525.1"/>
    <property type="molecule type" value="Genomic_DNA"/>
</dbReference>
<proteinExistence type="predicted"/>
<protein>
    <submittedName>
        <fullName evidence="1">Uncharacterized protein</fullName>
    </submittedName>
</protein>
<dbReference type="Proteomes" id="UP000708148">
    <property type="component" value="Unassembled WGS sequence"/>
</dbReference>
<organism evidence="1 2">
    <name type="scientific">Ostreobium quekettii</name>
    <dbReference type="NCBI Taxonomy" id="121088"/>
    <lineage>
        <taxon>Eukaryota</taxon>
        <taxon>Viridiplantae</taxon>
        <taxon>Chlorophyta</taxon>
        <taxon>core chlorophytes</taxon>
        <taxon>Ulvophyceae</taxon>
        <taxon>TCBD clade</taxon>
        <taxon>Bryopsidales</taxon>
        <taxon>Ostreobineae</taxon>
        <taxon>Ostreobiaceae</taxon>
        <taxon>Ostreobium</taxon>
    </lineage>
</organism>
<evidence type="ECO:0000313" key="1">
    <source>
        <dbReference type="EMBL" id="CAD7698525.1"/>
    </source>
</evidence>
<gene>
    <name evidence="1" type="ORF">OSTQU699_LOCUS3886</name>
</gene>
<sequence length="219" mass="23425">MHLQNIFKNSLAQIDSGRTAILSKLKQLDFFWACVAGLPHVALSFLLMESTAPLEYLPTCGGLINQKQQMNFVATSTQTESVLALAQAYSTVHASKGDEQVTQAKHEHCLVQQVSSGAAKALIGGSLACFIPTLPCPDAAAISKCLHAFPNQDTPTIGQPTPMPQVQGDFRSVRNTKESPHIHPAICWHKARAGQAAPLIPSLEAHHLEGATTGDSAQQ</sequence>
<name>A0A8S1IXD0_9CHLO</name>